<keyword evidence="7 13" id="KW-0819">tRNA processing</keyword>
<dbReference type="GO" id="GO:0006450">
    <property type="term" value="P:regulation of translational fidelity"/>
    <property type="evidence" value="ECO:0007669"/>
    <property type="project" value="TreeGrafter"/>
</dbReference>
<feature type="binding site" evidence="14">
    <location>
        <position position="40"/>
    </location>
    <ligand>
        <name>L-threonine</name>
        <dbReference type="ChEBI" id="CHEBI:57926"/>
    </ligand>
</feature>
<evidence type="ECO:0000256" key="14">
    <source>
        <dbReference type="PIRSR" id="PIRSR004930-1"/>
    </source>
</evidence>
<dbReference type="GO" id="GO:0005737">
    <property type="term" value="C:cytoplasm"/>
    <property type="evidence" value="ECO:0007669"/>
    <property type="project" value="UniProtKB-SubCell"/>
</dbReference>
<evidence type="ECO:0000256" key="6">
    <source>
        <dbReference type="ARBA" id="ARBA00022679"/>
    </source>
</evidence>
<evidence type="ECO:0000256" key="10">
    <source>
        <dbReference type="ARBA" id="ARBA00022840"/>
    </source>
</evidence>
<dbReference type="InterPro" id="IPR017945">
    <property type="entry name" value="DHBP_synth_RibB-like_a/b_dom"/>
</dbReference>
<feature type="binding site" evidence="14">
    <location>
        <position position="157"/>
    </location>
    <ligand>
        <name>ATP</name>
        <dbReference type="ChEBI" id="CHEBI:30616"/>
    </ligand>
</feature>
<dbReference type="PANTHER" id="PTHR17490">
    <property type="entry name" value="SUA5"/>
    <property type="match status" value="1"/>
</dbReference>
<dbReference type="GO" id="GO:0000049">
    <property type="term" value="F:tRNA binding"/>
    <property type="evidence" value="ECO:0007669"/>
    <property type="project" value="TreeGrafter"/>
</dbReference>
<dbReference type="InterPro" id="IPR006070">
    <property type="entry name" value="Sua5-like_dom"/>
</dbReference>
<dbReference type="OrthoDB" id="9814580at2"/>
<keyword evidence="10 13" id="KW-0067">ATP-binding</keyword>
<dbReference type="PANTHER" id="PTHR17490:SF16">
    <property type="entry name" value="THREONYLCARBAMOYL-AMP SYNTHASE"/>
    <property type="match status" value="1"/>
</dbReference>
<feature type="binding site" evidence="14">
    <location>
        <position position="187"/>
    </location>
    <ligand>
        <name>L-threonine</name>
        <dbReference type="ChEBI" id="CHEBI:57926"/>
    </ligand>
</feature>
<evidence type="ECO:0000313" key="16">
    <source>
        <dbReference type="EMBL" id="AAO05312.1"/>
    </source>
</evidence>
<dbReference type="Pfam" id="PF03481">
    <property type="entry name" value="Sua5_C"/>
    <property type="match status" value="1"/>
</dbReference>
<feature type="binding site" evidence="14">
    <location>
        <position position="149"/>
    </location>
    <ligand>
        <name>ATP</name>
        <dbReference type="ChEBI" id="CHEBI:30616"/>
    </ligand>
</feature>
<dbReference type="EC" id="2.7.7.87" evidence="3 13"/>
<feature type="binding site" evidence="14">
    <location>
        <position position="239"/>
    </location>
    <ligand>
        <name>ATP</name>
        <dbReference type="ChEBI" id="CHEBI:30616"/>
    </ligand>
</feature>
<feature type="binding site" evidence="14">
    <location>
        <position position="63"/>
    </location>
    <ligand>
        <name>ATP</name>
        <dbReference type="ChEBI" id="CHEBI:30616"/>
    </ligand>
</feature>
<dbReference type="GO" id="GO:0061710">
    <property type="term" value="F:L-threonylcarbamoyladenylate synthase"/>
    <property type="evidence" value="ECO:0007669"/>
    <property type="project" value="UniProtKB-EC"/>
</dbReference>
<evidence type="ECO:0000256" key="4">
    <source>
        <dbReference type="ARBA" id="ARBA00015492"/>
    </source>
</evidence>
<dbReference type="InterPro" id="IPR050156">
    <property type="entry name" value="TC-AMP_synthase_SUA5"/>
</dbReference>
<evidence type="ECO:0000259" key="15">
    <source>
        <dbReference type="PROSITE" id="PS51163"/>
    </source>
</evidence>
<comment type="function">
    <text evidence="13">Required for the formation of a threonylcarbamoyl group on adenosine at position 37 (t(6)A37) in tRNAs that read codons beginning with adenine.</text>
</comment>
<comment type="similarity">
    <text evidence="2 13">Belongs to the SUA5 family.</text>
</comment>
<dbReference type="HOGENOM" id="CLU_031397_0_1_9"/>
<comment type="catalytic activity">
    <reaction evidence="12 13">
        <text>L-threonine + hydrogencarbonate + ATP = L-threonylcarbamoyladenylate + diphosphate + H2O</text>
        <dbReference type="Rhea" id="RHEA:36407"/>
        <dbReference type="ChEBI" id="CHEBI:15377"/>
        <dbReference type="ChEBI" id="CHEBI:17544"/>
        <dbReference type="ChEBI" id="CHEBI:30616"/>
        <dbReference type="ChEBI" id="CHEBI:33019"/>
        <dbReference type="ChEBI" id="CHEBI:57926"/>
        <dbReference type="ChEBI" id="CHEBI:73682"/>
        <dbReference type="EC" id="2.7.7.87"/>
    </reaction>
</comment>
<feature type="binding site" evidence="14">
    <location>
        <position position="147"/>
    </location>
    <ligand>
        <name>L-threonine</name>
        <dbReference type="ChEBI" id="CHEBI:57926"/>
    </ligand>
</feature>
<dbReference type="PROSITE" id="PS51163">
    <property type="entry name" value="YRDC"/>
    <property type="match status" value="1"/>
</dbReference>
<evidence type="ECO:0000256" key="8">
    <source>
        <dbReference type="ARBA" id="ARBA00022695"/>
    </source>
</evidence>
<evidence type="ECO:0000256" key="7">
    <source>
        <dbReference type="ARBA" id="ARBA00022694"/>
    </source>
</evidence>
<keyword evidence="5 13" id="KW-0963">Cytoplasm</keyword>
<dbReference type="Gene3D" id="3.90.870.10">
    <property type="entry name" value="DHBP synthase"/>
    <property type="match status" value="1"/>
</dbReference>
<feature type="binding site" evidence="14">
    <location>
        <position position="201"/>
    </location>
    <ligand>
        <name>ATP</name>
        <dbReference type="ChEBI" id="CHEBI:30616"/>
    </ligand>
</feature>
<dbReference type="InterPro" id="IPR005145">
    <property type="entry name" value="Sua5_C"/>
</dbReference>
<feature type="domain" description="YrdC-like" evidence="15">
    <location>
        <begin position="18"/>
        <end position="205"/>
    </location>
</feature>
<dbReference type="AlphaFoldDB" id="A0A0H2VIU7"/>
<accession>A0A0H2VIU7</accession>
<dbReference type="Proteomes" id="UP000001411">
    <property type="component" value="Chromosome"/>
</dbReference>
<dbReference type="KEGG" id="sep:SE_1713"/>
<organism evidence="16 17">
    <name type="scientific">Staphylococcus epidermidis (strain ATCC 12228 / FDA PCI 1200)</name>
    <dbReference type="NCBI Taxonomy" id="176280"/>
    <lineage>
        <taxon>Bacteria</taxon>
        <taxon>Bacillati</taxon>
        <taxon>Bacillota</taxon>
        <taxon>Bacilli</taxon>
        <taxon>Bacillales</taxon>
        <taxon>Staphylococcaceae</taxon>
        <taxon>Staphylococcus</taxon>
    </lineage>
</organism>
<dbReference type="PATRIC" id="fig|176280.10.peg.1674"/>
<dbReference type="GO" id="GO:0005524">
    <property type="term" value="F:ATP binding"/>
    <property type="evidence" value="ECO:0007669"/>
    <property type="project" value="UniProtKB-UniRule"/>
</dbReference>
<dbReference type="EMBL" id="AE015929">
    <property type="protein sequence ID" value="AAO05312.1"/>
    <property type="molecule type" value="Genomic_DNA"/>
</dbReference>
<dbReference type="eggNOG" id="COG0009">
    <property type="taxonomic scope" value="Bacteria"/>
</dbReference>
<dbReference type="InterPro" id="IPR038385">
    <property type="entry name" value="Sua5/YwlC_C"/>
</dbReference>
<dbReference type="GeneID" id="50018186"/>
<evidence type="ECO:0000256" key="11">
    <source>
        <dbReference type="ARBA" id="ARBA00029774"/>
    </source>
</evidence>
<gene>
    <name evidence="16" type="ordered locus">SE_1713</name>
</gene>
<dbReference type="GO" id="GO:0008033">
    <property type="term" value="P:tRNA processing"/>
    <property type="evidence" value="ECO:0007669"/>
    <property type="project" value="UniProtKB-KW"/>
</dbReference>
<keyword evidence="9 13" id="KW-0547">Nucleotide-binding</keyword>
<name>A0A0H2VIU7_STAES</name>
<evidence type="ECO:0000256" key="12">
    <source>
        <dbReference type="ARBA" id="ARBA00048366"/>
    </source>
</evidence>
<reference evidence="16 17" key="1">
    <citation type="journal article" date="2003" name="Mol. Microbiol.">
        <title>Genome-based analysis of virulence genes in a non-biofilm-forming Staphylococcus epidermidis strain (ATCC 12228).</title>
        <authorList>
            <person name="Zhang Y.Q."/>
            <person name="Ren S.X."/>
            <person name="Li H.L."/>
            <person name="Wang Y.X."/>
            <person name="Fu G."/>
            <person name="Yang J."/>
            <person name="Qin Z.Q."/>
            <person name="Miao Y.G."/>
            <person name="Wang W.Y."/>
            <person name="Chen R.S."/>
            <person name="Shen Y."/>
            <person name="Chen Z."/>
            <person name="Yuan Z.H."/>
            <person name="Zhao G.P."/>
            <person name="Qu D."/>
            <person name="Danchin A."/>
            <person name="Wen Y.M."/>
        </authorList>
    </citation>
    <scope>NUCLEOTIDE SEQUENCE [LARGE SCALE GENOMIC DNA]</scope>
    <source>
        <strain evidence="17">ATCC 12228 / FDA PCI 1200</strain>
    </source>
</reference>
<keyword evidence="6 13" id="KW-0808">Transferase</keyword>
<feature type="binding site" evidence="14">
    <location>
        <position position="127"/>
    </location>
    <ligand>
        <name>L-threonine</name>
        <dbReference type="ChEBI" id="CHEBI:57926"/>
    </ligand>
</feature>
<evidence type="ECO:0000256" key="9">
    <source>
        <dbReference type="ARBA" id="ARBA00022741"/>
    </source>
</evidence>
<dbReference type="InterPro" id="IPR010923">
    <property type="entry name" value="T(6)A37_SUA5"/>
</dbReference>
<evidence type="ECO:0000256" key="1">
    <source>
        <dbReference type="ARBA" id="ARBA00004496"/>
    </source>
</evidence>
<evidence type="ECO:0000313" key="17">
    <source>
        <dbReference type="Proteomes" id="UP000001411"/>
    </source>
</evidence>
<dbReference type="GO" id="GO:0003725">
    <property type="term" value="F:double-stranded RNA binding"/>
    <property type="evidence" value="ECO:0007669"/>
    <property type="project" value="UniProtKB-UniRule"/>
</dbReference>
<dbReference type="Gene3D" id="3.40.50.11030">
    <property type="entry name" value="Threonylcarbamoyl-AMP synthase, C-terminal domain"/>
    <property type="match status" value="1"/>
</dbReference>
<dbReference type="PIRSF" id="PIRSF004930">
    <property type="entry name" value="Tln_factor_SUA5"/>
    <property type="match status" value="1"/>
</dbReference>
<evidence type="ECO:0000256" key="13">
    <source>
        <dbReference type="PIRNR" id="PIRNR004930"/>
    </source>
</evidence>
<dbReference type="SUPFAM" id="SSF55821">
    <property type="entry name" value="YrdC/RibB"/>
    <property type="match status" value="1"/>
</dbReference>
<evidence type="ECO:0000256" key="3">
    <source>
        <dbReference type="ARBA" id="ARBA00012584"/>
    </source>
</evidence>
<evidence type="ECO:0000256" key="5">
    <source>
        <dbReference type="ARBA" id="ARBA00022490"/>
    </source>
</evidence>
<protein>
    <recommendedName>
        <fullName evidence="4 13">Threonylcarbamoyl-AMP synthase</fullName>
        <shortName evidence="13">TC-AMP synthase</shortName>
        <ecNumber evidence="3 13">2.7.7.87</ecNumber>
    </recommendedName>
    <alternativeName>
        <fullName evidence="11 13">L-threonylcarbamoyladenylate synthase</fullName>
    </alternativeName>
</protein>
<feature type="binding site" evidence="14">
    <location>
        <position position="72"/>
    </location>
    <ligand>
        <name>L-threonine</name>
        <dbReference type="ChEBI" id="CHEBI:57926"/>
    </ligand>
</feature>
<sequence length="347" mass="39266">MHTQIWDLRMYKNNVSQYPHIDEIKQTFLDGGLVAIPTETVYGLGANARNEEAVENIYVAKGRPSDNPLIVHIHSIEQLDDFVEYIDDKVKVLMDEFWPGPISFILPLKQGYLCSKVTGGLESIAVRMPSHKIGRALLQIVDEPIAAPSANISGRPSPTTFEHVNRDLNGKVNGIVNGDQCEEGLESTVIDCTQFPFRIARPGSITQDMIETKLPHSINRQIYEENEKPIAPGMKYKHYSPETPLTIVKDLNKKIANDDKWSKVAFVFPESQRSLIPENSIFISLCENKGDFKSAGHNLYEILHELDQNEEIEEAYIYGFEDNHHTEAIMNRMLKAASYKLIKGEKL</sequence>
<evidence type="ECO:0000256" key="2">
    <source>
        <dbReference type="ARBA" id="ARBA00007663"/>
    </source>
</evidence>
<dbReference type="FunFam" id="3.90.870.10:FF:000009">
    <property type="entry name" value="Threonylcarbamoyl-AMP synthase, putative"/>
    <property type="match status" value="1"/>
</dbReference>
<feature type="binding site" evidence="14">
    <location>
        <position position="67"/>
    </location>
    <ligand>
        <name>ATP</name>
        <dbReference type="ChEBI" id="CHEBI:30616"/>
    </ligand>
</feature>
<proteinExistence type="inferred from homology"/>
<dbReference type="NCBIfam" id="TIGR00057">
    <property type="entry name" value="L-threonylcarbamoyladenylate synthase"/>
    <property type="match status" value="1"/>
</dbReference>
<comment type="subcellular location">
    <subcellularLocation>
        <location evidence="1 13">Cytoplasm</location>
    </subcellularLocation>
</comment>
<keyword evidence="8 13" id="KW-0548">Nucleotidyltransferase</keyword>
<dbReference type="Pfam" id="PF01300">
    <property type="entry name" value="Sua5_yciO_yrdC"/>
    <property type="match status" value="1"/>
</dbReference>
<dbReference type="RefSeq" id="WP_001829923.1">
    <property type="nucleotide sequence ID" value="NC_004461.1"/>
</dbReference>